<evidence type="ECO:0000313" key="1">
    <source>
        <dbReference type="EMBL" id="MDC0722059.1"/>
    </source>
</evidence>
<reference evidence="1 2" key="1">
    <citation type="submission" date="2022-11" db="EMBL/GenBank/DDBJ databases">
        <title>Minimal conservation of predation-associated metabolite biosynthetic gene clusters underscores biosynthetic potential of Myxococcota including descriptions for ten novel species: Archangium lansinium sp. nov., Myxococcus landrumus sp. nov., Nannocystis bai.</title>
        <authorList>
            <person name="Ahearne A."/>
            <person name="Stevens C."/>
            <person name="Dowd S."/>
        </authorList>
    </citation>
    <scope>NUCLEOTIDE SEQUENCE [LARGE SCALE GENOMIC DNA]</scope>
    <source>
        <strain evidence="1 2">BB15-2</strain>
    </source>
</reference>
<keyword evidence="2" id="KW-1185">Reference proteome</keyword>
<dbReference type="EMBL" id="JAQNDL010000003">
    <property type="protein sequence ID" value="MDC0722059.1"/>
    <property type="molecule type" value="Genomic_DNA"/>
</dbReference>
<dbReference type="Proteomes" id="UP001221686">
    <property type="component" value="Unassembled WGS sequence"/>
</dbReference>
<accession>A0ABT5E876</accession>
<comment type="caution">
    <text evidence="1">The sequence shown here is derived from an EMBL/GenBank/DDBJ whole genome shotgun (WGS) entry which is preliminary data.</text>
</comment>
<proteinExistence type="predicted"/>
<name>A0ABT5E876_9BACT</name>
<sequence length="136" mass="14600">MSTLTAAILGFACEEPPPMEQPTGALCSEAADCYPELDHSQLGTVFCEDQFDYGYCTHTCETDADCCAVEGECMLAVAYVCTPLANDTSKRCWISCEEDARLGAEPMAYCFMHAGPNTVCRSSGGGSEKREVCLPP</sequence>
<protein>
    <submittedName>
        <fullName evidence="1">Uncharacterized protein</fullName>
    </submittedName>
</protein>
<organism evidence="1 2">
    <name type="scientific">Nannocystis bainbridge</name>
    <dbReference type="NCBI Taxonomy" id="2995303"/>
    <lineage>
        <taxon>Bacteria</taxon>
        <taxon>Pseudomonadati</taxon>
        <taxon>Myxococcota</taxon>
        <taxon>Polyangia</taxon>
        <taxon>Nannocystales</taxon>
        <taxon>Nannocystaceae</taxon>
        <taxon>Nannocystis</taxon>
    </lineage>
</organism>
<dbReference type="RefSeq" id="WP_272090555.1">
    <property type="nucleotide sequence ID" value="NZ_JAQNDL010000003.1"/>
</dbReference>
<evidence type="ECO:0000313" key="2">
    <source>
        <dbReference type="Proteomes" id="UP001221686"/>
    </source>
</evidence>
<gene>
    <name evidence="1" type="ORF">POL25_34450</name>
</gene>